<dbReference type="SMART" id="SM00184">
    <property type="entry name" value="RING"/>
    <property type="match status" value="1"/>
</dbReference>
<evidence type="ECO:0000313" key="4">
    <source>
        <dbReference type="EMBL" id="QHT24391.1"/>
    </source>
</evidence>
<dbReference type="SUPFAM" id="SSF57850">
    <property type="entry name" value="RING/U-box"/>
    <property type="match status" value="1"/>
</dbReference>
<proteinExistence type="predicted"/>
<keyword evidence="1" id="KW-0677">Repeat</keyword>
<dbReference type="AlphaFoldDB" id="A0A6C0E6Y8"/>
<dbReference type="PANTHER" id="PTHR24171">
    <property type="entry name" value="ANKYRIN REPEAT DOMAIN-CONTAINING PROTEIN 39-RELATED"/>
    <property type="match status" value="1"/>
</dbReference>
<evidence type="ECO:0000259" key="3">
    <source>
        <dbReference type="PROSITE" id="PS50089"/>
    </source>
</evidence>
<accession>A0A6C0E6Y8</accession>
<dbReference type="InterPro" id="IPR001841">
    <property type="entry name" value="Znf_RING"/>
</dbReference>
<keyword evidence="2" id="KW-0040">ANK repeat</keyword>
<dbReference type="PROSITE" id="PS50297">
    <property type="entry name" value="ANK_REP_REGION"/>
    <property type="match status" value="2"/>
</dbReference>
<dbReference type="EMBL" id="MN739744">
    <property type="protein sequence ID" value="QHT24391.1"/>
    <property type="molecule type" value="Genomic_DNA"/>
</dbReference>
<dbReference type="PROSITE" id="PS50088">
    <property type="entry name" value="ANK_REPEAT"/>
    <property type="match status" value="2"/>
</dbReference>
<reference evidence="4" key="1">
    <citation type="journal article" date="2020" name="Nature">
        <title>Giant virus diversity and host interactions through global metagenomics.</title>
        <authorList>
            <person name="Schulz F."/>
            <person name="Roux S."/>
            <person name="Paez-Espino D."/>
            <person name="Jungbluth S."/>
            <person name="Walsh D.A."/>
            <person name="Denef V.J."/>
            <person name="McMahon K.D."/>
            <person name="Konstantinidis K.T."/>
            <person name="Eloe-Fadrosh E.A."/>
            <person name="Kyrpides N.C."/>
            <person name="Woyke T."/>
        </authorList>
    </citation>
    <scope>NUCLEOTIDE SEQUENCE</scope>
    <source>
        <strain evidence="4">GVMAG-M-3300023179-138</strain>
    </source>
</reference>
<dbReference type="Gene3D" id="1.25.40.20">
    <property type="entry name" value="Ankyrin repeat-containing domain"/>
    <property type="match status" value="1"/>
</dbReference>
<dbReference type="InterPro" id="IPR013083">
    <property type="entry name" value="Znf_RING/FYVE/PHD"/>
</dbReference>
<evidence type="ECO:0000256" key="2">
    <source>
        <dbReference type="ARBA" id="ARBA00023043"/>
    </source>
</evidence>
<sequence length="209" mass="22626">MCSICCDGFTGKGRATLNCGHEFHLQCISTWLSQKGGRTCPVCRAPPTEKEKLHDLGPEAPFNRMVDGVTPLMFAATNNDADETRRLIHSGENVNACDSDGDTPLLYAVSNRHEEVTKLLLAAGAGVTVIAKLVSAPETPDGALAAACAFHSPACLTRLMTMRVTLAGVERAREIAVAKSYMDLAYLLMVKRDVLRSQACWWPFKTSVV</sequence>
<feature type="domain" description="RING-type" evidence="3">
    <location>
        <begin position="2"/>
        <end position="44"/>
    </location>
</feature>
<dbReference type="SUPFAM" id="SSF48403">
    <property type="entry name" value="Ankyrin repeat"/>
    <property type="match status" value="1"/>
</dbReference>
<dbReference type="PROSITE" id="PS50089">
    <property type="entry name" value="ZF_RING_2"/>
    <property type="match status" value="1"/>
</dbReference>
<dbReference type="Gene3D" id="3.30.40.10">
    <property type="entry name" value="Zinc/RING finger domain, C3HC4 (zinc finger)"/>
    <property type="match status" value="1"/>
</dbReference>
<dbReference type="Pfam" id="PF13639">
    <property type="entry name" value="zf-RING_2"/>
    <property type="match status" value="1"/>
</dbReference>
<dbReference type="InterPro" id="IPR036770">
    <property type="entry name" value="Ankyrin_rpt-contain_sf"/>
</dbReference>
<dbReference type="InterPro" id="IPR002110">
    <property type="entry name" value="Ankyrin_rpt"/>
</dbReference>
<name>A0A6C0E6Y8_9ZZZZ</name>
<protein>
    <recommendedName>
        <fullName evidence="3">RING-type domain-containing protein</fullName>
    </recommendedName>
</protein>
<evidence type="ECO:0000256" key="1">
    <source>
        <dbReference type="ARBA" id="ARBA00022737"/>
    </source>
</evidence>
<organism evidence="4">
    <name type="scientific">viral metagenome</name>
    <dbReference type="NCBI Taxonomy" id="1070528"/>
    <lineage>
        <taxon>unclassified sequences</taxon>
        <taxon>metagenomes</taxon>
        <taxon>organismal metagenomes</taxon>
    </lineage>
</organism>
<dbReference type="Pfam" id="PF12796">
    <property type="entry name" value="Ank_2"/>
    <property type="match status" value="1"/>
</dbReference>
<dbReference type="SMART" id="SM00248">
    <property type="entry name" value="ANK"/>
    <property type="match status" value="2"/>
</dbReference>